<proteinExistence type="predicted"/>
<gene>
    <name evidence="3" type="ORF">SAY87_025562</name>
</gene>
<dbReference type="InterPro" id="IPR008808">
    <property type="entry name" value="Powdery_mildew-R_dom"/>
</dbReference>
<organism evidence="3 4">
    <name type="scientific">Trapa incisa</name>
    <dbReference type="NCBI Taxonomy" id="236973"/>
    <lineage>
        <taxon>Eukaryota</taxon>
        <taxon>Viridiplantae</taxon>
        <taxon>Streptophyta</taxon>
        <taxon>Embryophyta</taxon>
        <taxon>Tracheophyta</taxon>
        <taxon>Spermatophyta</taxon>
        <taxon>Magnoliopsida</taxon>
        <taxon>eudicotyledons</taxon>
        <taxon>Gunneridae</taxon>
        <taxon>Pentapetalae</taxon>
        <taxon>rosids</taxon>
        <taxon>malvids</taxon>
        <taxon>Myrtales</taxon>
        <taxon>Lythraceae</taxon>
        <taxon>Trapa</taxon>
    </lineage>
</organism>
<keyword evidence="4" id="KW-1185">Reference proteome</keyword>
<name>A0AAN7GQY2_9MYRT</name>
<evidence type="ECO:0000313" key="3">
    <source>
        <dbReference type="EMBL" id="KAK4741974.1"/>
    </source>
</evidence>
<keyword evidence="1" id="KW-0175">Coiled coil</keyword>
<dbReference type="Proteomes" id="UP001345219">
    <property type="component" value="Chromosome 19"/>
</dbReference>
<dbReference type="Pfam" id="PF05659">
    <property type="entry name" value="RPW8"/>
    <property type="match status" value="1"/>
</dbReference>
<feature type="domain" description="RPW8" evidence="2">
    <location>
        <begin position="1"/>
        <end position="147"/>
    </location>
</feature>
<dbReference type="PROSITE" id="PS51153">
    <property type="entry name" value="RPW8"/>
    <property type="match status" value="1"/>
</dbReference>
<evidence type="ECO:0000313" key="4">
    <source>
        <dbReference type="Proteomes" id="UP001345219"/>
    </source>
</evidence>
<accession>A0AAN7GQY2</accession>
<feature type="coiled-coil region" evidence="1">
    <location>
        <begin position="113"/>
        <end position="140"/>
    </location>
</feature>
<protein>
    <recommendedName>
        <fullName evidence="2">RPW8 domain-containing protein</fullName>
    </recommendedName>
</protein>
<comment type="caution">
    <text evidence="3">The sequence shown here is derived from an EMBL/GenBank/DDBJ whole genome shotgun (WGS) entry which is preliminary data.</text>
</comment>
<sequence>MAELVTGSVLGTITSQLLLEVRYGVKTYFMFRSRLKSLESTLEYINLIVEKMDASNKRLEEEILPLHKLMVDGTALVTEARGISIINIVRWINYSAKMKKLESDILKFSYLYVIAVARENKNLQDRVKDMQSQITNMQDMPSEIENIHLAIEDKKLKIDDVRLAIIKLPI</sequence>
<evidence type="ECO:0000256" key="1">
    <source>
        <dbReference type="SAM" id="Coils"/>
    </source>
</evidence>
<evidence type="ECO:0000259" key="2">
    <source>
        <dbReference type="PROSITE" id="PS51153"/>
    </source>
</evidence>
<dbReference type="EMBL" id="JAXIOK010000024">
    <property type="protein sequence ID" value="KAK4741974.1"/>
    <property type="molecule type" value="Genomic_DNA"/>
</dbReference>
<dbReference type="AlphaFoldDB" id="A0AAN7GQY2"/>
<reference evidence="3 4" key="1">
    <citation type="journal article" date="2023" name="Hortic Res">
        <title>Pangenome of water caltrop reveals structural variations and asymmetric subgenome divergence after allopolyploidization.</title>
        <authorList>
            <person name="Zhang X."/>
            <person name="Chen Y."/>
            <person name="Wang L."/>
            <person name="Yuan Y."/>
            <person name="Fang M."/>
            <person name="Shi L."/>
            <person name="Lu R."/>
            <person name="Comes H.P."/>
            <person name="Ma Y."/>
            <person name="Chen Y."/>
            <person name="Huang G."/>
            <person name="Zhou Y."/>
            <person name="Zheng Z."/>
            <person name="Qiu Y."/>
        </authorList>
    </citation>
    <scope>NUCLEOTIDE SEQUENCE [LARGE SCALE GENOMIC DNA]</scope>
    <source>
        <tissue evidence="3">Roots</tissue>
    </source>
</reference>